<dbReference type="EMBL" id="FZPD01000005">
    <property type="protein sequence ID" value="SNT26273.1"/>
    <property type="molecule type" value="Genomic_DNA"/>
</dbReference>
<name>A0A239L8U8_EKHLU</name>
<comment type="pathway">
    <text evidence="3 4">Sulfur metabolism; hydrogen sulfide biosynthesis; sulfite from sulfate.</text>
</comment>
<dbReference type="NCBIfam" id="TIGR00434">
    <property type="entry name" value="cysH"/>
    <property type="match status" value="1"/>
</dbReference>
<comment type="similarity">
    <text evidence="1 4">Belongs to the PAPS reductase family. CysH subfamily.</text>
</comment>
<dbReference type="Proteomes" id="UP000198393">
    <property type="component" value="Unassembled WGS sequence"/>
</dbReference>
<dbReference type="Pfam" id="PF01507">
    <property type="entry name" value="PAPS_reduct"/>
    <property type="match status" value="1"/>
</dbReference>
<feature type="binding site" evidence="4">
    <location>
        <position position="121"/>
    </location>
    <ligand>
        <name>[4Fe-4S] cluster</name>
        <dbReference type="ChEBI" id="CHEBI:49883"/>
    </ligand>
</feature>
<keyword evidence="4" id="KW-0408">Iron</keyword>
<dbReference type="GO" id="GO:0043866">
    <property type="term" value="F:adenylyl-sulfate reductase (thioredoxin) activity"/>
    <property type="evidence" value="ECO:0007669"/>
    <property type="project" value="UniProtKB-EC"/>
</dbReference>
<feature type="binding site" evidence="4">
    <location>
        <position position="122"/>
    </location>
    <ligand>
        <name>[4Fe-4S] cluster</name>
        <dbReference type="ChEBI" id="CHEBI:49883"/>
    </ligand>
</feature>
<dbReference type="GO" id="GO:0051539">
    <property type="term" value="F:4 iron, 4 sulfur cluster binding"/>
    <property type="evidence" value="ECO:0007669"/>
    <property type="project" value="UniProtKB-UniRule"/>
</dbReference>
<feature type="domain" description="Phosphoadenosine phosphosulphate reductase" evidence="5">
    <location>
        <begin position="40"/>
        <end position="209"/>
    </location>
</feature>
<gene>
    <name evidence="4" type="primary">cysH</name>
    <name evidence="6" type="ORF">SAMN05421640_3026</name>
</gene>
<comment type="subcellular location">
    <subcellularLocation>
        <location evidence="4">Cytoplasm</location>
    </subcellularLocation>
</comment>
<dbReference type="NCBIfam" id="NF002537">
    <property type="entry name" value="PRK02090.1"/>
    <property type="match status" value="1"/>
</dbReference>
<dbReference type="GO" id="GO:0046872">
    <property type="term" value="F:metal ion binding"/>
    <property type="evidence" value="ECO:0007669"/>
    <property type="project" value="UniProtKB-KW"/>
</dbReference>
<evidence type="ECO:0000256" key="4">
    <source>
        <dbReference type="HAMAP-Rule" id="MF_00063"/>
    </source>
</evidence>
<dbReference type="HAMAP" id="MF_00063">
    <property type="entry name" value="CysH"/>
    <property type="match status" value="1"/>
</dbReference>
<comment type="function">
    <text evidence="4">Catalyzes the formation of sulfite from adenosine 5'-phosphosulfate (APS) using thioredoxin as an electron donor.</text>
</comment>
<dbReference type="PIRSF" id="PIRSF000857">
    <property type="entry name" value="PAPS_reductase"/>
    <property type="match status" value="1"/>
</dbReference>
<keyword evidence="7" id="KW-1185">Reference proteome</keyword>
<evidence type="ECO:0000256" key="1">
    <source>
        <dbReference type="ARBA" id="ARBA00009732"/>
    </source>
</evidence>
<organism evidence="6 7">
    <name type="scientific">Ekhidna lutea</name>
    <dbReference type="NCBI Taxonomy" id="447679"/>
    <lineage>
        <taxon>Bacteria</taxon>
        <taxon>Pseudomonadati</taxon>
        <taxon>Bacteroidota</taxon>
        <taxon>Cytophagia</taxon>
        <taxon>Cytophagales</taxon>
        <taxon>Reichenbachiellaceae</taxon>
        <taxon>Ekhidna</taxon>
    </lineage>
</organism>
<sequence>MFPNAMNLFLAGIVLPQIHPMEIHAIRKKIEEYRSEGKRLFTTSSFQTHSIPMLHILSEIDNSIPVYFINTGYLFPETVSFRDEVADRLKLKIVDLKPNTPKYMQRESNGKLLFTTDPDHCCYLNKTQPMESVLASHDVWINGVRGDQSAVRKAMKVEQPAPFDSIRFHPMLDWDNRKIFAYIKEHDLPKHALDAQGYISIGCEPCTRKMDLDMQEREARWFGLNKVECGLHTDLVK</sequence>
<comment type="cofactor">
    <cofactor evidence="4">
        <name>[4Fe-4S] cluster</name>
        <dbReference type="ChEBI" id="CHEBI:49883"/>
    </cofactor>
    <text evidence="4">Binds 1 [4Fe-4S] cluster per subunit.</text>
</comment>
<dbReference type="InterPro" id="IPR004511">
    <property type="entry name" value="PAPS/APS_Rdtase"/>
</dbReference>
<keyword evidence="4" id="KW-0963">Cytoplasm</keyword>
<dbReference type="PANTHER" id="PTHR46509:SF1">
    <property type="entry name" value="PHOSPHOADENOSINE PHOSPHOSULFATE REDUCTASE"/>
    <property type="match status" value="1"/>
</dbReference>
<dbReference type="GO" id="GO:0019379">
    <property type="term" value="P:sulfate assimilation, phosphoadenylyl sulfate reduction by phosphoadenylyl-sulfate reductase (thioredoxin)"/>
    <property type="evidence" value="ECO:0007669"/>
    <property type="project" value="UniProtKB-UniRule"/>
</dbReference>
<dbReference type="AlphaFoldDB" id="A0A239L8U8"/>
<comment type="catalytic activity">
    <reaction evidence="4">
        <text>[thioredoxin]-disulfide + sulfite + AMP + 2 H(+) = adenosine 5'-phosphosulfate + [thioredoxin]-dithiol</text>
        <dbReference type="Rhea" id="RHEA:21976"/>
        <dbReference type="Rhea" id="RHEA-COMP:10698"/>
        <dbReference type="Rhea" id="RHEA-COMP:10700"/>
        <dbReference type="ChEBI" id="CHEBI:15378"/>
        <dbReference type="ChEBI" id="CHEBI:17359"/>
        <dbReference type="ChEBI" id="CHEBI:29950"/>
        <dbReference type="ChEBI" id="CHEBI:50058"/>
        <dbReference type="ChEBI" id="CHEBI:58243"/>
        <dbReference type="ChEBI" id="CHEBI:456215"/>
        <dbReference type="EC" id="1.8.4.10"/>
    </reaction>
</comment>
<evidence type="ECO:0000313" key="6">
    <source>
        <dbReference type="EMBL" id="SNT26273.1"/>
    </source>
</evidence>
<proteinExistence type="inferred from homology"/>
<evidence type="ECO:0000256" key="2">
    <source>
        <dbReference type="ARBA" id="ARBA00023002"/>
    </source>
</evidence>
<keyword evidence="2 4" id="KW-0560">Oxidoreductase</keyword>
<dbReference type="GO" id="GO:0004604">
    <property type="term" value="F:phosphoadenylyl-sulfate reductase (thioredoxin) activity"/>
    <property type="evidence" value="ECO:0007669"/>
    <property type="project" value="UniProtKB-UniRule"/>
</dbReference>
<evidence type="ECO:0000256" key="3">
    <source>
        <dbReference type="ARBA" id="ARBA00024327"/>
    </source>
</evidence>
<feature type="binding site" evidence="4">
    <location>
        <position position="203"/>
    </location>
    <ligand>
        <name>[4Fe-4S] cluster</name>
        <dbReference type="ChEBI" id="CHEBI:49883"/>
    </ligand>
</feature>
<keyword evidence="4" id="KW-0479">Metal-binding</keyword>
<dbReference type="InterPro" id="IPR002500">
    <property type="entry name" value="PAPS_reduct_dom"/>
</dbReference>
<dbReference type="Gene3D" id="3.40.50.620">
    <property type="entry name" value="HUPs"/>
    <property type="match status" value="1"/>
</dbReference>
<keyword evidence="4" id="KW-0411">Iron-sulfur</keyword>
<feature type="active site" description="Nucleophile; cysteine thiosulfonate intermediate" evidence="4">
    <location>
        <position position="229"/>
    </location>
</feature>
<protein>
    <recommendedName>
        <fullName evidence="4">Adenosine 5'-phosphosulfate reductase</fullName>
        <shortName evidence="4">APS reductase</shortName>
        <ecNumber evidence="4">1.8.4.10</ecNumber>
    </recommendedName>
    <alternativeName>
        <fullName evidence="4">5'-adenylylsulfate reductase</fullName>
    </alternativeName>
    <alternativeName>
        <fullName evidence="4">Thioredoxin-dependent 5'-adenylylsulfate reductase</fullName>
    </alternativeName>
</protein>
<dbReference type="EC" id="1.8.4.10" evidence="4"/>
<accession>A0A239L8U8</accession>
<feature type="binding site" evidence="4">
    <location>
        <position position="206"/>
    </location>
    <ligand>
        <name>[4Fe-4S] cluster</name>
        <dbReference type="ChEBI" id="CHEBI:49883"/>
    </ligand>
</feature>
<dbReference type="SUPFAM" id="SSF52402">
    <property type="entry name" value="Adenine nucleotide alpha hydrolases-like"/>
    <property type="match status" value="1"/>
</dbReference>
<dbReference type="PANTHER" id="PTHR46509">
    <property type="entry name" value="PHOSPHOADENOSINE PHOSPHOSULFATE REDUCTASE"/>
    <property type="match status" value="1"/>
</dbReference>
<evidence type="ECO:0000313" key="7">
    <source>
        <dbReference type="Proteomes" id="UP000198393"/>
    </source>
</evidence>
<dbReference type="GO" id="GO:0005737">
    <property type="term" value="C:cytoplasm"/>
    <property type="evidence" value="ECO:0007669"/>
    <property type="project" value="UniProtKB-SubCell"/>
</dbReference>
<dbReference type="InterPro" id="IPR014729">
    <property type="entry name" value="Rossmann-like_a/b/a_fold"/>
</dbReference>
<dbReference type="GO" id="GO:0070814">
    <property type="term" value="P:hydrogen sulfide biosynthetic process"/>
    <property type="evidence" value="ECO:0007669"/>
    <property type="project" value="UniProtKB-UniRule"/>
</dbReference>
<evidence type="ECO:0000259" key="5">
    <source>
        <dbReference type="Pfam" id="PF01507"/>
    </source>
</evidence>
<reference evidence="6 7" key="1">
    <citation type="submission" date="2017-06" db="EMBL/GenBank/DDBJ databases">
        <authorList>
            <person name="Kim H.J."/>
            <person name="Triplett B.A."/>
        </authorList>
    </citation>
    <scope>NUCLEOTIDE SEQUENCE [LARGE SCALE GENOMIC DNA]</scope>
    <source>
        <strain evidence="6 7">DSM 19307</strain>
    </source>
</reference>